<feature type="compositionally biased region" description="Polar residues" evidence="2">
    <location>
        <begin position="10"/>
        <end position="23"/>
    </location>
</feature>
<proteinExistence type="predicted"/>
<dbReference type="HOGENOM" id="CLU_1409259_0_0_1"/>
<dbReference type="GeneID" id="5983258"/>
<sequence length="193" mass="21266">MPSPELPWRNRSSTLANSNSTPLSRGLRHRSASLSPSKSRNSEHTNWHGDRQACTGTPTEPPHFPPIARTSTARGRAAAPRPPTHCPDTRAESPGSDTCGAVSSDKHSLVAQTYNELQDELEEAHMAAEAALEAVGEAEKKVVDVQDRIEWTPAPSTSFLRPRESHRPAYMQRLDGNIHILEVKPPWTTEIKL</sequence>
<accession>Q0TW77</accession>
<dbReference type="Proteomes" id="UP000001055">
    <property type="component" value="Unassembled WGS sequence"/>
</dbReference>
<reference evidence="4" key="1">
    <citation type="journal article" date="2007" name="Plant Cell">
        <title>Dothideomycete-plant interactions illuminated by genome sequencing and EST analysis of the wheat pathogen Stagonospora nodorum.</title>
        <authorList>
            <person name="Hane J.K."/>
            <person name="Lowe R.G."/>
            <person name="Solomon P.S."/>
            <person name="Tan K.C."/>
            <person name="Schoch C.L."/>
            <person name="Spatafora J.W."/>
            <person name="Crous P.W."/>
            <person name="Kodira C."/>
            <person name="Birren B.W."/>
            <person name="Galagan J.E."/>
            <person name="Torriani S.F."/>
            <person name="McDonald B.A."/>
            <person name="Oliver R.P."/>
        </authorList>
    </citation>
    <scope>NUCLEOTIDE SEQUENCE [LARGE SCALE GENOMIC DNA]</scope>
    <source>
        <strain evidence="4">SN15 / ATCC MYA-4574 / FGSC 10173</strain>
    </source>
</reference>
<feature type="compositionally biased region" description="Basic and acidic residues" evidence="2">
    <location>
        <begin position="40"/>
        <end position="51"/>
    </location>
</feature>
<name>Q0TW77_PHANO</name>
<dbReference type="RefSeq" id="XP_001806328.1">
    <property type="nucleotide sequence ID" value="XM_001806276.1"/>
</dbReference>
<feature type="compositionally biased region" description="Low complexity" evidence="2">
    <location>
        <begin position="68"/>
        <end position="79"/>
    </location>
</feature>
<protein>
    <submittedName>
        <fullName evidence="3">Uncharacterized protein</fullName>
    </submittedName>
</protein>
<dbReference type="VEuPathDB" id="FungiDB:JI435_162040"/>
<evidence type="ECO:0000256" key="1">
    <source>
        <dbReference type="SAM" id="Coils"/>
    </source>
</evidence>
<feature type="coiled-coil region" evidence="1">
    <location>
        <begin position="111"/>
        <end position="148"/>
    </location>
</feature>
<keyword evidence="1" id="KW-0175">Coiled coil</keyword>
<evidence type="ECO:0000256" key="2">
    <source>
        <dbReference type="SAM" id="MobiDB-lite"/>
    </source>
</evidence>
<evidence type="ECO:0000313" key="3">
    <source>
        <dbReference type="EMBL" id="EAT76388.1"/>
    </source>
</evidence>
<dbReference type="InParanoid" id="Q0TW77"/>
<organism evidence="3 4">
    <name type="scientific">Phaeosphaeria nodorum (strain SN15 / ATCC MYA-4574 / FGSC 10173)</name>
    <name type="common">Glume blotch fungus</name>
    <name type="synonym">Parastagonospora nodorum</name>
    <dbReference type="NCBI Taxonomy" id="321614"/>
    <lineage>
        <taxon>Eukaryota</taxon>
        <taxon>Fungi</taxon>
        <taxon>Dikarya</taxon>
        <taxon>Ascomycota</taxon>
        <taxon>Pezizomycotina</taxon>
        <taxon>Dothideomycetes</taxon>
        <taxon>Pleosporomycetidae</taxon>
        <taxon>Pleosporales</taxon>
        <taxon>Pleosporineae</taxon>
        <taxon>Phaeosphaeriaceae</taxon>
        <taxon>Parastagonospora</taxon>
    </lineage>
</organism>
<gene>
    <name evidence="3" type="ORF">SNOG_16204</name>
</gene>
<dbReference type="EMBL" id="CH445368">
    <property type="protein sequence ID" value="EAT76388.1"/>
    <property type="molecule type" value="Genomic_DNA"/>
</dbReference>
<evidence type="ECO:0000313" key="4">
    <source>
        <dbReference type="Proteomes" id="UP000001055"/>
    </source>
</evidence>
<feature type="region of interest" description="Disordered" evidence="2">
    <location>
        <begin position="1"/>
        <end position="103"/>
    </location>
</feature>
<dbReference type="KEGG" id="pno:SNOG_16204"/>
<dbReference type="AlphaFoldDB" id="Q0TW77"/>